<feature type="transmembrane region" description="Helical" evidence="9">
    <location>
        <begin position="54"/>
        <end position="74"/>
    </location>
</feature>
<evidence type="ECO:0000256" key="8">
    <source>
        <dbReference type="SAM" id="MobiDB-lite"/>
    </source>
</evidence>
<keyword evidence="4 9" id="KW-1133">Transmembrane helix</keyword>
<dbReference type="Gene3D" id="1.20.1080.10">
    <property type="entry name" value="Glycerol uptake facilitator protein"/>
    <property type="match status" value="1"/>
</dbReference>
<keyword evidence="3 7" id="KW-0812">Transmembrane</keyword>
<comment type="subcellular location">
    <subcellularLocation>
        <location evidence="1">Membrane</location>
        <topology evidence="1">Multi-pass membrane protein</topology>
    </subcellularLocation>
</comment>
<dbReference type="InterPro" id="IPR034294">
    <property type="entry name" value="Aquaporin_transptr"/>
</dbReference>
<proteinExistence type="inferred from homology"/>
<evidence type="ECO:0000256" key="9">
    <source>
        <dbReference type="SAM" id="Phobius"/>
    </source>
</evidence>
<comment type="caution">
    <text evidence="10">The sequence shown here is derived from an EMBL/GenBank/DDBJ whole genome shotgun (WGS) entry which is preliminary data.</text>
</comment>
<reference evidence="10 11" key="1">
    <citation type="journal article" date="2019" name="Nat. Plants">
        <title>Genome sequencing of Musa balbisiana reveals subgenome evolution and function divergence in polyploid bananas.</title>
        <authorList>
            <person name="Yao X."/>
        </authorList>
    </citation>
    <scope>NUCLEOTIDE SEQUENCE [LARGE SCALE GENOMIC DNA]</scope>
    <source>
        <strain evidence="11">cv. DH-PKW</strain>
        <tissue evidence="10">Leaves</tissue>
    </source>
</reference>
<keyword evidence="11" id="KW-1185">Reference proteome</keyword>
<organism evidence="10 11">
    <name type="scientific">Musa balbisiana</name>
    <name type="common">Banana</name>
    <dbReference type="NCBI Taxonomy" id="52838"/>
    <lineage>
        <taxon>Eukaryota</taxon>
        <taxon>Viridiplantae</taxon>
        <taxon>Streptophyta</taxon>
        <taxon>Embryophyta</taxon>
        <taxon>Tracheophyta</taxon>
        <taxon>Spermatophyta</taxon>
        <taxon>Magnoliopsida</taxon>
        <taxon>Liliopsida</taxon>
        <taxon>Zingiberales</taxon>
        <taxon>Musaceae</taxon>
        <taxon>Musa</taxon>
    </lineage>
</organism>
<evidence type="ECO:0000256" key="2">
    <source>
        <dbReference type="ARBA" id="ARBA00022448"/>
    </source>
</evidence>
<evidence type="ECO:0000313" key="11">
    <source>
        <dbReference type="Proteomes" id="UP000317650"/>
    </source>
</evidence>
<keyword evidence="5" id="KW-0346">Stress response</keyword>
<dbReference type="GO" id="GO:0016020">
    <property type="term" value="C:membrane"/>
    <property type="evidence" value="ECO:0007669"/>
    <property type="project" value="UniProtKB-SubCell"/>
</dbReference>
<keyword evidence="2 7" id="KW-0813">Transport</keyword>
<evidence type="ECO:0000256" key="5">
    <source>
        <dbReference type="ARBA" id="ARBA00023016"/>
    </source>
</evidence>
<evidence type="ECO:0000256" key="6">
    <source>
        <dbReference type="ARBA" id="ARBA00023136"/>
    </source>
</evidence>
<name>A0A4S8IL16_MUSBA</name>
<dbReference type="STRING" id="52838.A0A4S8IL16"/>
<evidence type="ECO:0000256" key="3">
    <source>
        <dbReference type="ARBA" id="ARBA00022692"/>
    </source>
</evidence>
<dbReference type="CDD" id="cd00333">
    <property type="entry name" value="MIP"/>
    <property type="match status" value="1"/>
</dbReference>
<feature type="transmembrane region" description="Helical" evidence="9">
    <location>
        <begin position="230"/>
        <end position="251"/>
    </location>
</feature>
<dbReference type="PANTHER" id="PTHR45724">
    <property type="entry name" value="AQUAPORIN NIP2-1"/>
    <property type="match status" value="1"/>
</dbReference>
<feature type="region of interest" description="Disordered" evidence="8">
    <location>
        <begin position="257"/>
        <end position="292"/>
    </location>
</feature>
<dbReference type="AlphaFoldDB" id="A0A4S8IL16"/>
<dbReference type="Pfam" id="PF00230">
    <property type="entry name" value="MIP"/>
    <property type="match status" value="1"/>
</dbReference>
<keyword evidence="6 9" id="KW-0472">Membrane</keyword>
<gene>
    <name evidence="10" type="ORF">C4D60_Mb09t23740</name>
</gene>
<protein>
    <recommendedName>
        <fullName evidence="12">Aquaporin</fullName>
    </recommendedName>
</protein>
<feature type="transmembrane region" description="Helical" evidence="9">
    <location>
        <begin position="126"/>
        <end position="147"/>
    </location>
</feature>
<dbReference type="PRINTS" id="PR00783">
    <property type="entry name" value="MINTRINSICP"/>
</dbReference>
<sequence>MASSHVRPNNSNEIHDIDVVTAQTLTTPSFFDPPSVHRRRNFKELFPPFLPRKVVSEMIATFLLVFVTCGAGALNKNNPSVVSQLGQSVAGGLIVTVMIYAVGHISGAHMNPAVTLAFAVARHFPWIQVPFYMLAQIAGSTIASYILRELLDPIRDLGTTTPSHTAAKALVTEIVVTFNMMFVTAAVATDTKADDKSRRYLYTCRPISGGSMNPARTLGPALASNKFDSLWVYFVGPPLGTVAGALAYSFIRLDKHSSSSQKGSQKSPSLKMRRTQSQEMASPTNDAFETGV</sequence>
<dbReference type="EMBL" id="PYDT01000010">
    <property type="protein sequence ID" value="THU48202.1"/>
    <property type="molecule type" value="Genomic_DNA"/>
</dbReference>
<evidence type="ECO:0000256" key="7">
    <source>
        <dbReference type="RuleBase" id="RU000477"/>
    </source>
</evidence>
<dbReference type="PROSITE" id="PS00221">
    <property type="entry name" value="MIP"/>
    <property type="match status" value="1"/>
</dbReference>
<feature type="compositionally biased region" description="Low complexity" evidence="8">
    <location>
        <begin position="258"/>
        <end position="269"/>
    </location>
</feature>
<dbReference type="Proteomes" id="UP000317650">
    <property type="component" value="Chromosome 9"/>
</dbReference>
<dbReference type="SUPFAM" id="SSF81338">
    <property type="entry name" value="Aquaporin-like"/>
    <property type="match status" value="1"/>
</dbReference>
<dbReference type="InterPro" id="IPR000425">
    <property type="entry name" value="MIP"/>
</dbReference>
<accession>A0A4S8IL16</accession>
<dbReference type="GO" id="GO:0015267">
    <property type="term" value="F:channel activity"/>
    <property type="evidence" value="ECO:0007669"/>
    <property type="project" value="InterPro"/>
</dbReference>
<evidence type="ECO:0000256" key="1">
    <source>
        <dbReference type="ARBA" id="ARBA00004141"/>
    </source>
</evidence>
<feature type="transmembrane region" description="Helical" evidence="9">
    <location>
        <begin position="167"/>
        <end position="188"/>
    </location>
</feature>
<dbReference type="InterPro" id="IPR023271">
    <property type="entry name" value="Aquaporin-like"/>
</dbReference>
<evidence type="ECO:0008006" key="12">
    <source>
        <dbReference type="Google" id="ProtNLM"/>
    </source>
</evidence>
<evidence type="ECO:0000256" key="4">
    <source>
        <dbReference type="ARBA" id="ARBA00022989"/>
    </source>
</evidence>
<feature type="compositionally biased region" description="Polar residues" evidence="8">
    <location>
        <begin position="275"/>
        <end position="292"/>
    </location>
</feature>
<dbReference type="PANTHER" id="PTHR45724:SF16">
    <property type="entry name" value="AQUAPORIN NIP2-1"/>
    <property type="match status" value="1"/>
</dbReference>
<feature type="transmembrane region" description="Helical" evidence="9">
    <location>
        <begin position="86"/>
        <end position="106"/>
    </location>
</feature>
<dbReference type="InterPro" id="IPR022357">
    <property type="entry name" value="MIP_CS"/>
</dbReference>
<evidence type="ECO:0000313" key="10">
    <source>
        <dbReference type="EMBL" id="THU48202.1"/>
    </source>
</evidence>
<comment type="similarity">
    <text evidence="7">Belongs to the MIP/aquaporin (TC 1.A.8) family.</text>
</comment>